<reference evidence="1" key="1">
    <citation type="submission" date="2018-05" db="EMBL/GenBank/DDBJ databases">
        <authorList>
            <person name="Lanie J.A."/>
            <person name="Ng W.-L."/>
            <person name="Kazmierczak K.M."/>
            <person name="Andrzejewski T.M."/>
            <person name="Davidsen T.M."/>
            <person name="Wayne K.J."/>
            <person name="Tettelin H."/>
            <person name="Glass J.I."/>
            <person name="Rusch D."/>
            <person name="Podicherti R."/>
            <person name="Tsui H.-C.T."/>
            <person name="Winkler M.E."/>
        </authorList>
    </citation>
    <scope>NUCLEOTIDE SEQUENCE</scope>
</reference>
<accession>A0A382KPF0</accession>
<evidence type="ECO:0000313" key="1">
    <source>
        <dbReference type="EMBL" id="SVC24551.1"/>
    </source>
</evidence>
<sequence>MAQVQFYRDNGYWLHKEPLFDTERFRRLGDLFEELLTNKDPAKRADQLDVPHFAEPRLFEFLMADEVLDLVEPFIGPHIGLWSSHFICKEPAIGRATPWHEDSAYWNGRMDQLDRIVTVWLAIDPSRRRNGCMRVLPGSHEGGFSEYEPVDGETNTFPRQVIPEKIDATQAVYFELEPNECSLHDARIIHGAEANTSDLRRCGYTMRYFSLERKVIPELNGSHKVWHCRGENLAGNELAPLPT</sequence>
<gene>
    <name evidence="1" type="ORF">METZ01_LOCUS277405</name>
</gene>
<organism evidence="1">
    <name type="scientific">marine metagenome</name>
    <dbReference type="NCBI Taxonomy" id="408172"/>
    <lineage>
        <taxon>unclassified sequences</taxon>
        <taxon>metagenomes</taxon>
        <taxon>ecological metagenomes</taxon>
    </lineage>
</organism>
<dbReference type="SUPFAM" id="SSF51197">
    <property type="entry name" value="Clavaminate synthase-like"/>
    <property type="match status" value="1"/>
</dbReference>
<dbReference type="GO" id="GO:0046872">
    <property type="term" value="F:metal ion binding"/>
    <property type="evidence" value="ECO:0007669"/>
    <property type="project" value="UniProtKB-ARBA"/>
</dbReference>
<dbReference type="Pfam" id="PF05721">
    <property type="entry name" value="PhyH"/>
    <property type="match status" value="1"/>
</dbReference>
<protein>
    <recommendedName>
        <fullName evidence="2">Fe2OG dioxygenase domain-containing protein</fullName>
    </recommendedName>
</protein>
<dbReference type="InterPro" id="IPR008775">
    <property type="entry name" value="Phytyl_CoA_dOase-like"/>
</dbReference>
<dbReference type="GO" id="GO:0016491">
    <property type="term" value="F:oxidoreductase activity"/>
    <property type="evidence" value="ECO:0007669"/>
    <property type="project" value="UniProtKB-ARBA"/>
</dbReference>
<dbReference type="PANTHER" id="PTHR20883">
    <property type="entry name" value="PHYTANOYL-COA DIOXYGENASE DOMAIN CONTAINING 1"/>
    <property type="match status" value="1"/>
</dbReference>
<evidence type="ECO:0008006" key="2">
    <source>
        <dbReference type="Google" id="ProtNLM"/>
    </source>
</evidence>
<dbReference type="PANTHER" id="PTHR20883:SF48">
    <property type="entry name" value="ECTOINE DIOXYGENASE"/>
    <property type="match status" value="1"/>
</dbReference>
<dbReference type="AlphaFoldDB" id="A0A382KPF0"/>
<proteinExistence type="predicted"/>
<dbReference type="Gene3D" id="2.60.120.620">
    <property type="entry name" value="q2cbj1_9rhob like domain"/>
    <property type="match status" value="1"/>
</dbReference>
<dbReference type="EMBL" id="UINC01081046">
    <property type="protein sequence ID" value="SVC24551.1"/>
    <property type="molecule type" value="Genomic_DNA"/>
</dbReference>
<name>A0A382KPF0_9ZZZZ</name>